<comment type="similarity">
    <text evidence="5">Belongs to the Rap family.</text>
</comment>
<evidence type="ECO:0000256" key="4">
    <source>
        <dbReference type="ARBA" id="ARBA00022803"/>
    </source>
</evidence>
<dbReference type="Pfam" id="PF13181">
    <property type="entry name" value="TPR_8"/>
    <property type="match status" value="1"/>
</dbReference>
<dbReference type="Gene3D" id="1.25.40.10">
    <property type="entry name" value="Tetratricopeptide repeat domain"/>
    <property type="match status" value="1"/>
</dbReference>
<accession>F5LAD7</accession>
<keyword evidence="4 6" id="KW-0802">TPR repeat</keyword>
<keyword evidence="11" id="KW-1185">Reference proteome</keyword>
<dbReference type="KEGG" id="cthu:HUR95_13425"/>
<dbReference type="EMBL" id="AFCE01000163">
    <property type="protein sequence ID" value="EGL81686.1"/>
    <property type="molecule type" value="Genomic_DNA"/>
</dbReference>
<dbReference type="PANTHER" id="PTHR46630">
    <property type="entry name" value="TETRATRICOPEPTIDE REPEAT PROTEIN 29"/>
    <property type="match status" value="1"/>
</dbReference>
<evidence type="ECO:0000256" key="5">
    <source>
        <dbReference type="ARBA" id="ARBA00038253"/>
    </source>
</evidence>
<dbReference type="InterPro" id="IPR019734">
    <property type="entry name" value="TPR_rpt"/>
</dbReference>
<dbReference type="InterPro" id="IPR011990">
    <property type="entry name" value="TPR-like_helical_dom_sf"/>
</dbReference>
<keyword evidence="2" id="KW-0963">Cytoplasm</keyword>
<evidence type="ECO:0000256" key="1">
    <source>
        <dbReference type="ARBA" id="ARBA00004496"/>
    </source>
</evidence>
<dbReference type="Proteomes" id="UP000010716">
    <property type="component" value="Unassembled WGS sequence"/>
</dbReference>
<feature type="repeat" description="TPR" evidence="6">
    <location>
        <begin position="191"/>
        <end position="224"/>
    </location>
</feature>
<dbReference type="SMART" id="SM00530">
    <property type="entry name" value="HTH_XRE"/>
    <property type="match status" value="1"/>
</dbReference>
<evidence type="ECO:0000313" key="8">
    <source>
        <dbReference type="EMBL" id="EGL81686.1"/>
    </source>
</evidence>
<dbReference type="PROSITE" id="PS50005">
    <property type="entry name" value="TPR"/>
    <property type="match status" value="2"/>
</dbReference>
<evidence type="ECO:0000256" key="6">
    <source>
        <dbReference type="PROSITE-ProRule" id="PRU00339"/>
    </source>
</evidence>
<evidence type="ECO:0000313" key="11">
    <source>
        <dbReference type="Proteomes" id="UP000825179"/>
    </source>
</evidence>
<evidence type="ECO:0000259" key="7">
    <source>
        <dbReference type="PROSITE" id="PS50943"/>
    </source>
</evidence>
<dbReference type="GO" id="GO:0005737">
    <property type="term" value="C:cytoplasm"/>
    <property type="evidence" value="ECO:0007669"/>
    <property type="project" value="UniProtKB-SubCell"/>
</dbReference>
<dbReference type="eggNOG" id="COG0457">
    <property type="taxonomic scope" value="Bacteria"/>
</dbReference>
<proteinExistence type="inferred from homology"/>
<dbReference type="Gene3D" id="1.10.260.40">
    <property type="entry name" value="lambda repressor-like DNA-binding domains"/>
    <property type="match status" value="1"/>
</dbReference>
<dbReference type="SUPFAM" id="SSF48452">
    <property type="entry name" value="TPR-like"/>
    <property type="match status" value="1"/>
</dbReference>
<dbReference type="InterPro" id="IPR001387">
    <property type="entry name" value="Cro/C1-type_HTH"/>
</dbReference>
<evidence type="ECO:0000256" key="3">
    <source>
        <dbReference type="ARBA" id="ARBA00022737"/>
    </source>
</evidence>
<evidence type="ECO:0000313" key="10">
    <source>
        <dbReference type="Proteomes" id="UP000010716"/>
    </source>
</evidence>
<dbReference type="Pfam" id="PF13424">
    <property type="entry name" value="TPR_12"/>
    <property type="match status" value="1"/>
</dbReference>
<dbReference type="AlphaFoldDB" id="F5LAD7"/>
<dbReference type="EMBL" id="CP082237">
    <property type="protein sequence ID" value="QZT33277.1"/>
    <property type="molecule type" value="Genomic_DNA"/>
</dbReference>
<dbReference type="SUPFAM" id="SSF47413">
    <property type="entry name" value="lambda repressor-like DNA-binding domains"/>
    <property type="match status" value="1"/>
</dbReference>
<feature type="domain" description="HTH cro/C1-type" evidence="7">
    <location>
        <begin position="7"/>
        <end position="60"/>
    </location>
</feature>
<dbReference type="CDD" id="cd00093">
    <property type="entry name" value="HTH_XRE"/>
    <property type="match status" value="1"/>
</dbReference>
<dbReference type="GO" id="GO:0003677">
    <property type="term" value="F:DNA binding"/>
    <property type="evidence" value="ECO:0007669"/>
    <property type="project" value="InterPro"/>
</dbReference>
<dbReference type="InterPro" id="IPR010982">
    <property type="entry name" value="Lambda_DNA-bd_dom_sf"/>
</dbReference>
<dbReference type="SMART" id="SM00028">
    <property type="entry name" value="TPR"/>
    <property type="match status" value="4"/>
</dbReference>
<dbReference type="PROSITE" id="PS50943">
    <property type="entry name" value="HTH_CROC1"/>
    <property type="match status" value="1"/>
</dbReference>
<reference evidence="8 10" key="1">
    <citation type="journal article" date="2011" name="J. Bacteriol.">
        <title>Draft genome sequence of the thermoalkaliphilic Caldalkalibacillus thermarum strain TA2.A1.</title>
        <authorList>
            <person name="Kalamorz F."/>
            <person name="Keis S."/>
            <person name="McMillan D.G."/>
            <person name="Olsson K."/>
            <person name="Stanton J.A."/>
            <person name="Stockwell P."/>
            <person name="Black M.A."/>
            <person name="Klingeman D.M."/>
            <person name="Land M.L."/>
            <person name="Han C.S."/>
            <person name="Martin S.L."/>
            <person name="Becher S.A."/>
            <person name="Peddie C.J."/>
            <person name="Morgan H.W."/>
            <person name="Matthies D."/>
            <person name="Preiss L."/>
            <person name="Meier T."/>
            <person name="Brown S.D."/>
            <person name="Cook G.M."/>
        </authorList>
    </citation>
    <scope>NUCLEOTIDE SEQUENCE [LARGE SCALE GENOMIC DNA]</scope>
    <source>
        <strain evidence="8 10">TA2.A1</strain>
    </source>
</reference>
<gene>
    <name evidence="8" type="ORF">CathTA2_2872</name>
    <name evidence="9" type="ORF">HUR95_13425</name>
</gene>
<comment type="subcellular location">
    <subcellularLocation>
        <location evidence="1">Cytoplasm</location>
    </subcellularLocation>
</comment>
<dbReference type="RefSeq" id="WP_007506216.1">
    <property type="nucleotide sequence ID" value="NZ_CP082237.1"/>
</dbReference>
<dbReference type="PANTHER" id="PTHR46630:SF1">
    <property type="entry name" value="TETRATRICOPEPTIDE REPEAT PROTEIN 29"/>
    <property type="match status" value="1"/>
</dbReference>
<dbReference type="Proteomes" id="UP000825179">
    <property type="component" value="Chromosome"/>
</dbReference>
<evidence type="ECO:0000256" key="2">
    <source>
        <dbReference type="ARBA" id="ARBA00022490"/>
    </source>
</evidence>
<feature type="repeat" description="TPR" evidence="6">
    <location>
        <begin position="271"/>
        <end position="304"/>
    </location>
</feature>
<protein>
    <submittedName>
        <fullName evidence="8">Helix-turn-helix domain protein</fullName>
    </submittedName>
    <submittedName>
        <fullName evidence="9">Helix-turn-helix transcriptional regulator</fullName>
    </submittedName>
</protein>
<keyword evidence="3" id="KW-0677">Repeat</keyword>
<reference evidence="9 11" key="2">
    <citation type="journal article" date="2020" name="Extremophiles">
        <title>Genomic analysis of Caldalkalibacillus thermarum TA2.A1 reveals aerobic alkaliphilic metabolism and evolutionary hallmarks linking alkaliphilic bacteria and plant life.</title>
        <authorList>
            <person name="de Jong S.I."/>
            <person name="van den Broek M.A."/>
            <person name="Merkel A.Y."/>
            <person name="de la Torre Cortes P."/>
            <person name="Kalamorz F."/>
            <person name="Cook G.M."/>
            <person name="van Loosdrecht M.C.M."/>
            <person name="McMillan D.G.G."/>
        </authorList>
    </citation>
    <scope>NUCLEOTIDE SEQUENCE [LARGE SCALE GENOMIC DNA]</scope>
    <source>
        <strain evidence="9 11">TA2.A1</strain>
    </source>
</reference>
<sequence>MHIGQRIVKLKEKRNMSRKMLADGVASYSHMGNIELGKFEPSEQVLAKLARKLEVPEHYLLHYHQQDEKLEQKLNALWECIHSNLDLAQHIIHEIESLYPYIPSLEQELHYYLLKTLLYLKGHQIKEADHLLHTEIQPMVAEDRTGMLPRYLLERYYYVRALYAYHQNDYLSAYRFYLLQLPLVENKLHLANAYYNIALTLMALDDYKNAIRYARQALAMFEKLDHQYSICACYIMLGVLYMDIKSYNDSESYLYKALKLASDLQFSELLDDIYHNLGLLCKETGNKAKALEWFGRALDLSKHNKARDITKTCSAMIMIYLDLNELEIARKMVEKAKLYSLTEFDWYNLKALEAECILRDGRHGEFEQIMLEVVHYFHEKQNYHCLKRFAKKLADHYQRARKYKKACYFYALALEAYEQQE</sequence>
<reference evidence="9" key="3">
    <citation type="submission" date="2021-08" db="EMBL/GenBank/DDBJ databases">
        <authorList>
            <person name="de Jong S."/>
            <person name="van den Broek M."/>
            <person name="Merkel A."/>
            <person name="de la Torre Cortes P."/>
            <person name="Kalamorz F."/>
            <person name="Cook G."/>
            <person name="van Loosdrecht M."/>
            <person name="McMillan D."/>
        </authorList>
    </citation>
    <scope>NUCLEOTIDE SEQUENCE</scope>
    <source>
        <strain evidence="9">TA2.A1</strain>
    </source>
</reference>
<organism evidence="8 10">
    <name type="scientific">Caldalkalibacillus thermarum (strain TA2.A1)</name>
    <dbReference type="NCBI Taxonomy" id="986075"/>
    <lineage>
        <taxon>Bacteria</taxon>
        <taxon>Bacillati</taxon>
        <taxon>Bacillota</taxon>
        <taxon>Bacilli</taxon>
        <taxon>Bacillales</taxon>
        <taxon>Bacillaceae</taxon>
        <taxon>Caldalkalibacillus</taxon>
    </lineage>
</organism>
<name>F5LAD7_CALTT</name>
<dbReference type="InterPro" id="IPR051476">
    <property type="entry name" value="Bac_ResReg_Asp_Phosphatase"/>
</dbReference>
<evidence type="ECO:0000313" key="9">
    <source>
        <dbReference type="EMBL" id="QZT33277.1"/>
    </source>
</evidence>